<keyword evidence="3" id="KW-0349">Heme</keyword>
<dbReference type="GO" id="GO:0005506">
    <property type="term" value="F:iron ion binding"/>
    <property type="evidence" value="ECO:0007669"/>
    <property type="project" value="InterPro"/>
</dbReference>
<evidence type="ECO:0000256" key="1">
    <source>
        <dbReference type="ARBA" id="ARBA00001971"/>
    </source>
</evidence>
<keyword evidence="8" id="KW-1185">Reference proteome</keyword>
<evidence type="ECO:0000313" key="8">
    <source>
        <dbReference type="Proteomes" id="UP000515204"/>
    </source>
</evidence>
<keyword evidence="4" id="KW-0479">Metal-binding</keyword>
<evidence type="ECO:0000256" key="7">
    <source>
        <dbReference type="ARBA" id="ARBA00023033"/>
    </source>
</evidence>
<dbReference type="AlphaFoldDB" id="A0A6P3Y9U6"/>
<dbReference type="GeneID" id="106751408"/>
<protein>
    <submittedName>
        <fullName evidence="9">Cytochrome P450 4g1-like</fullName>
    </submittedName>
</protein>
<dbReference type="GO" id="GO:0020037">
    <property type="term" value="F:heme binding"/>
    <property type="evidence" value="ECO:0007669"/>
    <property type="project" value="InterPro"/>
</dbReference>
<dbReference type="InterPro" id="IPR001128">
    <property type="entry name" value="Cyt_P450"/>
</dbReference>
<evidence type="ECO:0000313" key="9">
    <source>
        <dbReference type="RefSeq" id="XP_014487786.1"/>
    </source>
</evidence>
<evidence type="ECO:0000256" key="6">
    <source>
        <dbReference type="ARBA" id="ARBA00023004"/>
    </source>
</evidence>
<accession>A0A6P3Y9U6</accession>
<dbReference type="Gene3D" id="1.10.630.10">
    <property type="entry name" value="Cytochrome P450"/>
    <property type="match status" value="1"/>
</dbReference>
<keyword evidence="5" id="KW-0560">Oxidoreductase</keyword>
<gene>
    <name evidence="9" type="primary">LOC106751408</name>
</gene>
<comment type="similarity">
    <text evidence="2">Belongs to the cytochrome P450 family.</text>
</comment>
<name>A0A6P3Y9U6_DINQU</name>
<feature type="non-terminal residue" evidence="9">
    <location>
        <position position="279"/>
    </location>
</feature>
<proteinExistence type="inferred from homology"/>
<dbReference type="Pfam" id="PF00067">
    <property type="entry name" value="p450"/>
    <property type="match status" value="1"/>
</dbReference>
<evidence type="ECO:0000256" key="3">
    <source>
        <dbReference type="ARBA" id="ARBA00022617"/>
    </source>
</evidence>
<dbReference type="GO" id="GO:0016705">
    <property type="term" value="F:oxidoreductase activity, acting on paired donors, with incorporation or reduction of molecular oxygen"/>
    <property type="evidence" value="ECO:0007669"/>
    <property type="project" value="InterPro"/>
</dbReference>
<evidence type="ECO:0000256" key="4">
    <source>
        <dbReference type="ARBA" id="ARBA00022723"/>
    </source>
</evidence>
<comment type="cofactor">
    <cofactor evidence="1">
        <name>heme</name>
        <dbReference type="ChEBI" id="CHEBI:30413"/>
    </cofactor>
</comment>
<evidence type="ECO:0000256" key="2">
    <source>
        <dbReference type="ARBA" id="ARBA00010617"/>
    </source>
</evidence>
<dbReference type="PANTHER" id="PTHR24291:SF106">
    <property type="entry name" value="CYTOCHROME P450 4G1-RELATED"/>
    <property type="match status" value="1"/>
</dbReference>
<dbReference type="RefSeq" id="XP_014487786.1">
    <property type="nucleotide sequence ID" value="XM_014632300.1"/>
</dbReference>
<dbReference type="PANTHER" id="PTHR24291">
    <property type="entry name" value="CYTOCHROME P450 FAMILY 4"/>
    <property type="match status" value="1"/>
</dbReference>
<dbReference type="InterPro" id="IPR036396">
    <property type="entry name" value="Cyt_P450_sf"/>
</dbReference>
<keyword evidence="6" id="KW-0408">Iron</keyword>
<organism evidence="8 9">
    <name type="scientific">Dinoponera quadriceps</name>
    <name type="common">South American ant</name>
    <dbReference type="NCBI Taxonomy" id="609295"/>
    <lineage>
        <taxon>Eukaryota</taxon>
        <taxon>Metazoa</taxon>
        <taxon>Ecdysozoa</taxon>
        <taxon>Arthropoda</taxon>
        <taxon>Hexapoda</taxon>
        <taxon>Insecta</taxon>
        <taxon>Pterygota</taxon>
        <taxon>Neoptera</taxon>
        <taxon>Endopterygota</taxon>
        <taxon>Hymenoptera</taxon>
        <taxon>Apocrita</taxon>
        <taxon>Aculeata</taxon>
        <taxon>Formicoidea</taxon>
        <taxon>Formicidae</taxon>
        <taxon>Ponerinae</taxon>
        <taxon>Ponerini</taxon>
        <taxon>Dinoponera</taxon>
    </lineage>
</organism>
<dbReference type="KEGG" id="dqu:106751408"/>
<dbReference type="OrthoDB" id="1470350at2759"/>
<reference evidence="9" key="1">
    <citation type="submission" date="2025-08" db="UniProtKB">
        <authorList>
            <consortium name="RefSeq"/>
        </authorList>
    </citation>
    <scope>IDENTIFICATION</scope>
</reference>
<dbReference type="InterPro" id="IPR050196">
    <property type="entry name" value="Cytochrome_P450_Monoox"/>
</dbReference>
<keyword evidence="7" id="KW-0503">Monooxygenase</keyword>
<evidence type="ECO:0000256" key="5">
    <source>
        <dbReference type="ARBA" id="ARBA00023002"/>
    </source>
</evidence>
<dbReference type="GO" id="GO:0004497">
    <property type="term" value="F:monooxygenase activity"/>
    <property type="evidence" value="ECO:0007669"/>
    <property type="project" value="UniProtKB-KW"/>
</dbReference>
<dbReference type="Proteomes" id="UP000515204">
    <property type="component" value="Unplaced"/>
</dbReference>
<sequence>PPRVPIIGHSLMTFQINSEDALTLFVKLCAKYGSVLSVLFGTLANIFLTDPQDLEVILSNPEHSDKPAEYRCFKPWLGDSILFNNGAKWLKERQTILATLRMQILKKRVPLFYENSQDLVRRLAQNINKRFNCHEHLSVATFNMLMEAEVGISRKKVEDISFNYTTAVIKSVVPFFEIRQAAARAAPHRPLSGEVSDQREMEGHRRKAVQNRHQIEAENLTENAENGINTINYMMHYARDDLDDIENVDVSEKKQLHFLEMFMDMRKNGEMTDKEILDF</sequence>
<feature type="non-terminal residue" evidence="9">
    <location>
        <position position="1"/>
    </location>
</feature>
<dbReference type="SUPFAM" id="SSF48264">
    <property type="entry name" value="Cytochrome P450"/>
    <property type="match status" value="1"/>
</dbReference>